<keyword evidence="7" id="KW-0963">Cytoplasm</keyword>
<evidence type="ECO:0000256" key="17">
    <source>
        <dbReference type="ARBA" id="ARBA00049894"/>
    </source>
</evidence>
<dbReference type="GO" id="GO:0046872">
    <property type="term" value="F:metal ion binding"/>
    <property type="evidence" value="ECO:0007669"/>
    <property type="project" value="UniProtKB-KW"/>
</dbReference>
<dbReference type="SUPFAM" id="SSF50814">
    <property type="entry name" value="Lipocalins"/>
    <property type="match status" value="1"/>
</dbReference>
<dbReference type="PROSITE" id="PS00630">
    <property type="entry name" value="IMP_2"/>
    <property type="match status" value="1"/>
</dbReference>
<evidence type="ECO:0000256" key="9">
    <source>
        <dbReference type="ARBA" id="ARBA00022723"/>
    </source>
</evidence>
<dbReference type="AlphaFoldDB" id="A0A9D3X7L7"/>
<comment type="catalytic activity">
    <reaction evidence="25">
        <text>1D-myo-inositol 6-phosphate + H2O = myo-inositol + phosphate</text>
        <dbReference type="Rhea" id="RHEA:44160"/>
        <dbReference type="ChEBI" id="CHEBI:15377"/>
        <dbReference type="ChEBI" id="CHEBI:17268"/>
        <dbReference type="ChEBI" id="CHEBI:43474"/>
        <dbReference type="ChEBI" id="CHEBI:64841"/>
        <dbReference type="EC" id="3.1.3.25"/>
    </reaction>
    <physiologicalReaction direction="left-to-right" evidence="25">
        <dbReference type="Rhea" id="RHEA:44161"/>
    </physiologicalReaction>
</comment>
<comment type="catalytic activity">
    <reaction evidence="19">
        <text>adenosine 2'-phosphate + H2O = adenosine + phosphate</text>
        <dbReference type="Rhea" id="RHEA:37343"/>
        <dbReference type="ChEBI" id="CHEBI:15377"/>
        <dbReference type="ChEBI" id="CHEBI:16335"/>
        <dbReference type="ChEBI" id="CHEBI:43474"/>
        <dbReference type="ChEBI" id="CHEBI:77740"/>
    </reaction>
    <physiologicalReaction direction="left-to-right" evidence="19">
        <dbReference type="Rhea" id="RHEA:37344"/>
    </physiologicalReaction>
</comment>
<evidence type="ECO:0000256" key="12">
    <source>
        <dbReference type="ARBA" id="ARBA00049863"/>
    </source>
</evidence>
<evidence type="ECO:0000256" key="7">
    <source>
        <dbReference type="ARBA" id="ARBA00022490"/>
    </source>
</evidence>
<dbReference type="PROSITE" id="PS00629">
    <property type="entry name" value="IMP_1"/>
    <property type="match status" value="1"/>
</dbReference>
<evidence type="ECO:0000256" key="20">
    <source>
        <dbReference type="ARBA" id="ARBA00049900"/>
    </source>
</evidence>
<feature type="binding site" evidence="26">
    <location>
        <position position="92"/>
    </location>
    <ligand>
        <name>Mg(2+)</name>
        <dbReference type="ChEBI" id="CHEBI:18420"/>
        <label>1</label>
        <note>catalytic</note>
    </ligand>
</feature>
<dbReference type="PRINTS" id="PR00377">
    <property type="entry name" value="IMPHPHTASES"/>
</dbReference>
<dbReference type="InterPro" id="IPR020583">
    <property type="entry name" value="Inositol_monoP_metal-BS"/>
</dbReference>
<evidence type="ECO:0000256" key="23">
    <source>
        <dbReference type="ARBA" id="ARBA00049919"/>
    </source>
</evidence>
<evidence type="ECO:0000256" key="2">
    <source>
        <dbReference type="ARBA" id="ARBA00004496"/>
    </source>
</evidence>
<evidence type="ECO:0000256" key="6">
    <source>
        <dbReference type="ARBA" id="ARBA00011738"/>
    </source>
</evidence>
<dbReference type="PANTHER" id="PTHR20854">
    <property type="entry name" value="INOSITOL MONOPHOSPHATASE"/>
    <property type="match status" value="1"/>
</dbReference>
<comment type="pathway">
    <text evidence="3 27">Polyol metabolism; myo-inositol biosynthesis; myo-inositol from D-glucose 6-phosphate: step 2/2.</text>
</comment>
<evidence type="ECO:0000256" key="1">
    <source>
        <dbReference type="ARBA" id="ARBA00001946"/>
    </source>
</evidence>
<dbReference type="GO" id="GO:0046854">
    <property type="term" value="P:phosphatidylinositol phosphate biosynthetic process"/>
    <property type="evidence" value="ECO:0007669"/>
    <property type="project" value="InterPro"/>
</dbReference>
<keyword evidence="11 26" id="KW-0460">Magnesium</keyword>
<keyword evidence="10 27" id="KW-0378">Hydrolase</keyword>
<feature type="binding site" evidence="26">
    <location>
        <position position="220"/>
    </location>
    <ligand>
        <name>Mg(2+)</name>
        <dbReference type="ChEBI" id="CHEBI:18420"/>
        <label>2</label>
    </ligand>
</feature>
<dbReference type="PANTHER" id="PTHR20854:SF26">
    <property type="entry name" value="INOSITOL MONOPHOSPHATASE 1"/>
    <property type="match status" value="1"/>
</dbReference>
<dbReference type="Gene3D" id="3.40.190.80">
    <property type="match status" value="1"/>
</dbReference>
<evidence type="ECO:0000256" key="18">
    <source>
        <dbReference type="ARBA" id="ARBA00049895"/>
    </source>
</evidence>
<evidence type="ECO:0000256" key="14">
    <source>
        <dbReference type="ARBA" id="ARBA00049868"/>
    </source>
</evidence>
<feature type="binding site" evidence="26">
    <location>
        <position position="90"/>
    </location>
    <ligand>
        <name>Mg(2+)</name>
        <dbReference type="ChEBI" id="CHEBI:18420"/>
        <label>2</label>
    </ligand>
</feature>
<comment type="caution">
    <text evidence="29">The sequence shown here is derived from an EMBL/GenBank/DDBJ whole genome shotgun (WGS) entry which is preliminary data.</text>
</comment>
<evidence type="ECO:0000313" key="29">
    <source>
        <dbReference type="EMBL" id="KAH1176784.1"/>
    </source>
</evidence>
<evidence type="ECO:0000256" key="19">
    <source>
        <dbReference type="ARBA" id="ARBA00049898"/>
    </source>
</evidence>
<evidence type="ECO:0000256" key="11">
    <source>
        <dbReference type="ARBA" id="ARBA00022842"/>
    </source>
</evidence>
<dbReference type="CDD" id="cd01639">
    <property type="entry name" value="IMPase"/>
    <property type="match status" value="1"/>
</dbReference>
<dbReference type="GO" id="GO:0006020">
    <property type="term" value="P:inositol metabolic process"/>
    <property type="evidence" value="ECO:0007669"/>
    <property type="project" value="TreeGrafter"/>
</dbReference>
<dbReference type="Gene3D" id="3.30.540.10">
    <property type="entry name" value="Fructose-1,6-Bisphosphatase, subunit A, domain 1"/>
    <property type="match status" value="1"/>
</dbReference>
<dbReference type="InterPro" id="IPR020552">
    <property type="entry name" value="Inositol_monoPase_Li-sen"/>
</dbReference>
<comment type="catalytic activity">
    <reaction evidence="14">
        <text>beta-D-fructose 1-phosphate + H2O = D-fructose + phosphate</text>
        <dbReference type="Rhea" id="RHEA:35603"/>
        <dbReference type="ChEBI" id="CHEBI:15377"/>
        <dbReference type="ChEBI" id="CHEBI:37721"/>
        <dbReference type="ChEBI" id="CHEBI:43474"/>
        <dbReference type="ChEBI" id="CHEBI:138881"/>
    </reaction>
    <physiologicalReaction direction="left-to-right" evidence="14">
        <dbReference type="Rhea" id="RHEA:35604"/>
    </physiologicalReaction>
</comment>
<evidence type="ECO:0000256" key="27">
    <source>
        <dbReference type="RuleBase" id="RU364068"/>
    </source>
</evidence>
<keyword evidence="30" id="KW-1185">Reference proteome</keyword>
<dbReference type="Proteomes" id="UP000827986">
    <property type="component" value="Unassembled WGS sequence"/>
</dbReference>
<comment type="catalytic activity">
    <reaction evidence="24">
        <text>glycerol 2-phosphate + H2O = glycerol + phosphate</text>
        <dbReference type="Rhea" id="RHEA:13105"/>
        <dbReference type="ChEBI" id="CHEBI:15377"/>
        <dbReference type="ChEBI" id="CHEBI:17754"/>
        <dbReference type="ChEBI" id="CHEBI:43474"/>
        <dbReference type="ChEBI" id="CHEBI:58083"/>
    </reaction>
    <physiologicalReaction direction="left-to-right" evidence="24">
        <dbReference type="Rhea" id="RHEA:13106"/>
    </physiologicalReaction>
</comment>
<comment type="similarity">
    <text evidence="4">Belongs to the calycin superfamily. Fatty-acid binding protein (FABP) family.</text>
</comment>
<comment type="catalytic activity">
    <reaction evidence="21">
        <text>a myo-inositol phosphate + H2O = myo-inositol + phosphate</text>
        <dbReference type="Rhea" id="RHEA:24056"/>
        <dbReference type="ChEBI" id="CHEBI:15377"/>
        <dbReference type="ChEBI" id="CHEBI:17268"/>
        <dbReference type="ChEBI" id="CHEBI:43474"/>
        <dbReference type="ChEBI" id="CHEBI:84139"/>
        <dbReference type="EC" id="3.1.3.25"/>
    </reaction>
    <physiologicalReaction direction="left-to-right" evidence="21">
        <dbReference type="Rhea" id="RHEA:24057"/>
    </physiologicalReaction>
</comment>
<feature type="binding site" evidence="26">
    <location>
        <position position="70"/>
    </location>
    <ligand>
        <name>Mg(2+)</name>
        <dbReference type="ChEBI" id="CHEBI:18420"/>
        <label>1</label>
        <note>catalytic</note>
    </ligand>
</feature>
<dbReference type="InterPro" id="IPR012674">
    <property type="entry name" value="Calycin"/>
</dbReference>
<evidence type="ECO:0000256" key="3">
    <source>
        <dbReference type="ARBA" id="ARBA00005152"/>
    </source>
</evidence>
<gene>
    <name evidence="29" type="ORF">KIL84_010486</name>
</gene>
<comment type="catalytic activity">
    <reaction evidence="12">
        <text>1D-myo-inositol 4-phosphate + H2O = myo-inositol + phosphate</text>
        <dbReference type="Rhea" id="RHEA:30735"/>
        <dbReference type="ChEBI" id="CHEBI:15377"/>
        <dbReference type="ChEBI" id="CHEBI:17268"/>
        <dbReference type="ChEBI" id="CHEBI:43474"/>
        <dbReference type="ChEBI" id="CHEBI:58469"/>
        <dbReference type="EC" id="3.1.3.25"/>
    </reaction>
    <physiologicalReaction direction="left-to-right" evidence="12">
        <dbReference type="Rhea" id="RHEA:30736"/>
    </physiologicalReaction>
</comment>
<organism evidence="29 30">
    <name type="scientific">Mauremys mutica</name>
    <name type="common">yellowpond turtle</name>
    <dbReference type="NCBI Taxonomy" id="74926"/>
    <lineage>
        <taxon>Eukaryota</taxon>
        <taxon>Metazoa</taxon>
        <taxon>Chordata</taxon>
        <taxon>Craniata</taxon>
        <taxon>Vertebrata</taxon>
        <taxon>Euteleostomi</taxon>
        <taxon>Archelosauria</taxon>
        <taxon>Testudinata</taxon>
        <taxon>Testudines</taxon>
        <taxon>Cryptodira</taxon>
        <taxon>Durocryptodira</taxon>
        <taxon>Testudinoidea</taxon>
        <taxon>Geoemydidae</taxon>
        <taxon>Geoemydinae</taxon>
        <taxon>Mauremys</taxon>
    </lineage>
</organism>
<comment type="catalytic activity">
    <reaction evidence="20">
        <text>scyllo-inositol 1-phosphate + H2O = scyllo-inositol + phosphate</text>
        <dbReference type="Rhea" id="RHEA:82131"/>
        <dbReference type="ChEBI" id="CHEBI:10642"/>
        <dbReference type="ChEBI" id="CHEBI:15377"/>
        <dbReference type="ChEBI" id="CHEBI:43474"/>
        <dbReference type="ChEBI" id="CHEBI:232087"/>
    </reaction>
    <physiologicalReaction direction="left-to-right" evidence="20">
        <dbReference type="Rhea" id="RHEA:82132"/>
    </physiologicalReaction>
</comment>
<evidence type="ECO:0000256" key="22">
    <source>
        <dbReference type="ARBA" id="ARBA00049917"/>
    </source>
</evidence>
<evidence type="ECO:0000256" key="10">
    <source>
        <dbReference type="ARBA" id="ARBA00022801"/>
    </source>
</evidence>
<dbReference type="InterPro" id="IPR020550">
    <property type="entry name" value="Inositol_monophosphatase_CS"/>
</dbReference>
<dbReference type="InterPro" id="IPR000760">
    <property type="entry name" value="Inositol_monophosphatase-like"/>
</dbReference>
<feature type="domain" description="Lipocalin/cytosolic fatty-acid binding" evidence="28">
    <location>
        <begin position="254"/>
        <end position="378"/>
    </location>
</feature>
<comment type="catalytic activity">
    <reaction evidence="15">
        <text>1D-myo-inositol 1-phosphate + H2O = myo-inositol + phosphate</text>
        <dbReference type="Rhea" id="RHEA:27670"/>
        <dbReference type="ChEBI" id="CHEBI:15377"/>
        <dbReference type="ChEBI" id="CHEBI:17268"/>
        <dbReference type="ChEBI" id="CHEBI:43474"/>
        <dbReference type="ChEBI" id="CHEBI:58433"/>
        <dbReference type="EC" id="3.1.3.25"/>
    </reaction>
    <physiologicalReaction direction="left-to-right" evidence="15">
        <dbReference type="Rhea" id="RHEA:27671"/>
    </physiologicalReaction>
</comment>
<dbReference type="FunFam" id="3.30.540.10:FF:000004">
    <property type="entry name" value="Inositol-1-monophosphatase"/>
    <property type="match status" value="1"/>
</dbReference>
<comment type="catalytic activity">
    <reaction evidence="13">
        <text>1D-myo-inositol 5-phosphate + H2O = myo-inositol + phosphate</text>
        <dbReference type="Rhea" id="RHEA:44156"/>
        <dbReference type="ChEBI" id="CHEBI:15377"/>
        <dbReference type="ChEBI" id="CHEBI:17268"/>
        <dbReference type="ChEBI" id="CHEBI:43474"/>
        <dbReference type="ChEBI" id="CHEBI:84141"/>
        <dbReference type="EC" id="3.1.3.25"/>
    </reaction>
    <physiologicalReaction direction="left-to-right" evidence="13">
        <dbReference type="Rhea" id="RHEA:44157"/>
    </physiologicalReaction>
</comment>
<dbReference type="Pfam" id="PF00459">
    <property type="entry name" value="Inositol_P"/>
    <property type="match status" value="1"/>
</dbReference>
<comment type="catalytic activity">
    <reaction evidence="22">
        <text>1D-myo-inositol 3-phosphate + H2O = myo-inositol + phosphate</text>
        <dbReference type="Rhea" id="RHEA:30739"/>
        <dbReference type="ChEBI" id="CHEBI:15377"/>
        <dbReference type="ChEBI" id="CHEBI:17268"/>
        <dbReference type="ChEBI" id="CHEBI:43474"/>
        <dbReference type="ChEBI" id="CHEBI:58401"/>
        <dbReference type="EC" id="3.1.3.25"/>
    </reaction>
    <physiologicalReaction direction="left-to-right" evidence="22">
        <dbReference type="Rhea" id="RHEA:30740"/>
    </physiologicalReaction>
</comment>
<reference evidence="29" key="1">
    <citation type="submission" date="2021-09" db="EMBL/GenBank/DDBJ databases">
        <title>The genome of Mauremys mutica provides insights into the evolution of semi-aquatic lifestyle.</title>
        <authorList>
            <person name="Gong S."/>
            <person name="Gao Y."/>
        </authorList>
    </citation>
    <scope>NUCLEOTIDE SEQUENCE</scope>
    <source>
        <strain evidence="29">MM-2020</strain>
        <tissue evidence="29">Muscle</tissue>
    </source>
</reference>
<comment type="cofactor">
    <cofactor evidence="1 26 27">
        <name>Mg(2+)</name>
        <dbReference type="ChEBI" id="CHEBI:18420"/>
    </cofactor>
</comment>
<evidence type="ECO:0000256" key="13">
    <source>
        <dbReference type="ARBA" id="ARBA00049866"/>
    </source>
</evidence>
<comment type="similarity">
    <text evidence="5 27">Belongs to the inositol monophosphatase superfamily.</text>
</comment>
<dbReference type="EC" id="3.1.3.25" evidence="27"/>
<dbReference type="CDD" id="cd19443">
    <property type="entry name" value="FABP3-like"/>
    <property type="match status" value="1"/>
</dbReference>
<proteinExistence type="inferred from homology"/>
<comment type="subcellular location">
    <subcellularLocation>
        <location evidence="2">Cytoplasm</location>
    </subcellularLocation>
</comment>
<evidence type="ECO:0000256" key="16">
    <source>
        <dbReference type="ARBA" id="ARBA00049888"/>
    </source>
</evidence>
<evidence type="ECO:0000256" key="8">
    <source>
        <dbReference type="ARBA" id="ARBA00022671"/>
    </source>
</evidence>
<comment type="catalytic activity">
    <reaction evidence="17">
        <text>alpha-D-galactose 1-phosphate + H2O = D-galactose + phosphate</text>
        <dbReference type="Rhea" id="RHEA:29315"/>
        <dbReference type="ChEBI" id="CHEBI:4139"/>
        <dbReference type="ChEBI" id="CHEBI:15377"/>
        <dbReference type="ChEBI" id="CHEBI:43474"/>
        <dbReference type="ChEBI" id="CHEBI:58336"/>
        <dbReference type="EC" id="3.1.3.94"/>
    </reaction>
    <physiologicalReaction direction="left-to-right" evidence="17">
        <dbReference type="Rhea" id="RHEA:29316"/>
    </physiologicalReaction>
</comment>
<dbReference type="EMBL" id="JAHDVG010000474">
    <property type="protein sequence ID" value="KAH1176784.1"/>
    <property type="molecule type" value="Genomic_DNA"/>
</dbReference>
<comment type="catalytic activity">
    <reaction evidence="23">
        <text>alpha-D-glucose 1-phosphate + H2O = D-glucose + phosphate</text>
        <dbReference type="Rhea" id="RHEA:19933"/>
        <dbReference type="ChEBI" id="CHEBI:4167"/>
        <dbReference type="ChEBI" id="CHEBI:15377"/>
        <dbReference type="ChEBI" id="CHEBI:43474"/>
        <dbReference type="ChEBI" id="CHEBI:58601"/>
    </reaction>
    <physiologicalReaction direction="left-to-right" evidence="23">
        <dbReference type="Rhea" id="RHEA:19934"/>
    </physiologicalReaction>
</comment>
<comment type="catalytic activity">
    <reaction evidence="16">
        <text>D-glucose 6-phosphate + H2O = D-glucose + phosphate</text>
        <dbReference type="Rhea" id="RHEA:16689"/>
        <dbReference type="ChEBI" id="CHEBI:4167"/>
        <dbReference type="ChEBI" id="CHEBI:15377"/>
        <dbReference type="ChEBI" id="CHEBI:43474"/>
        <dbReference type="ChEBI" id="CHEBI:61548"/>
    </reaction>
    <physiologicalReaction direction="left-to-right" evidence="16">
        <dbReference type="Rhea" id="RHEA:16690"/>
    </physiologicalReaction>
</comment>
<dbReference type="GO" id="GO:0007165">
    <property type="term" value="P:signal transduction"/>
    <property type="evidence" value="ECO:0007669"/>
    <property type="project" value="TreeGrafter"/>
</dbReference>
<keyword evidence="9 26" id="KW-0479">Metal-binding</keyword>
<protein>
    <recommendedName>
        <fullName evidence="27">Inositol-1-monophosphatase</fullName>
        <ecNumber evidence="27">3.1.3.25</ecNumber>
    </recommendedName>
</protein>
<accession>A0A9D3X7L7</accession>
<evidence type="ECO:0000256" key="21">
    <source>
        <dbReference type="ARBA" id="ARBA00049907"/>
    </source>
</evidence>
<evidence type="ECO:0000256" key="4">
    <source>
        <dbReference type="ARBA" id="ARBA00008390"/>
    </source>
</evidence>
<keyword evidence="8" id="KW-0452">Lithium</keyword>
<comment type="catalytic activity">
    <reaction evidence="18">
        <text>1D-myo-inositol 2-phosphate + H2O = myo-inositol + phosphate</text>
        <dbReference type="Rhea" id="RHEA:44152"/>
        <dbReference type="ChEBI" id="CHEBI:15377"/>
        <dbReference type="ChEBI" id="CHEBI:17268"/>
        <dbReference type="ChEBI" id="CHEBI:43474"/>
        <dbReference type="ChEBI" id="CHEBI:84142"/>
        <dbReference type="EC" id="3.1.3.25"/>
    </reaction>
    <physiologicalReaction direction="left-to-right" evidence="18">
        <dbReference type="Rhea" id="RHEA:44153"/>
    </physiologicalReaction>
</comment>
<evidence type="ECO:0000256" key="26">
    <source>
        <dbReference type="PIRSR" id="PIRSR600760-2"/>
    </source>
</evidence>
<dbReference type="FunFam" id="3.40.190.80:FF:000002">
    <property type="entry name" value="Inositol-1-monophosphatase"/>
    <property type="match status" value="1"/>
</dbReference>
<dbReference type="FunFam" id="2.40.128.20:FF:000001">
    <property type="entry name" value="Fatty acid-binding protein, adipocyte"/>
    <property type="match status" value="1"/>
</dbReference>
<evidence type="ECO:0000256" key="25">
    <source>
        <dbReference type="ARBA" id="ARBA00049927"/>
    </source>
</evidence>
<dbReference type="PRINTS" id="PR00378">
    <property type="entry name" value="LIIMPHPHTASE"/>
</dbReference>
<dbReference type="GO" id="GO:0005737">
    <property type="term" value="C:cytoplasm"/>
    <property type="evidence" value="ECO:0007669"/>
    <property type="project" value="UniProtKB-SubCell"/>
</dbReference>
<dbReference type="SUPFAM" id="SSF56655">
    <property type="entry name" value="Carbohydrate phosphatase"/>
    <property type="match status" value="1"/>
</dbReference>
<dbReference type="Pfam" id="PF00061">
    <property type="entry name" value="Lipocalin"/>
    <property type="match status" value="1"/>
</dbReference>
<evidence type="ECO:0000259" key="28">
    <source>
        <dbReference type="Pfam" id="PF00061"/>
    </source>
</evidence>
<dbReference type="GO" id="GO:0008934">
    <property type="term" value="F:inositol monophosphate 1-phosphatase activity"/>
    <property type="evidence" value="ECO:0007669"/>
    <property type="project" value="InterPro"/>
</dbReference>
<sequence>MADPWQQCMDYAVTLARKAGEVVREALKEEISIMVKSSPADLVTVTDQKVEKMIISSIKEKYPSHSFIGEESVAAGEGSTLTDNPTWIIDPIDGTTNFVHRFPFVAVSIGFVVNKKIEFGVVYSCVEDKMYTGRKGKGAFCNGQKLQVSGQEDITKSLLVTEMGSNREPETLKIVLSNMERLLSIPVHGIRAVGTAAVNMCLVATGGADAYYEMGIHCWDMAGAGIIITEAGGVLLDVSERSTKSDKMVDHLLGTWKSTSCENFDEYMKELGVGLATRKLGKLAKPSVTISADGDVVTIQTKSAFKNNEISFKLGEEFDETTPDDRKTKSIVTLENGSLNQVQNWDGKETTIKRQVVDGKMVVECTMNDITCTRIYEKA</sequence>
<dbReference type="InterPro" id="IPR000566">
    <property type="entry name" value="Lipocln_cytosolic_FA-bd_dom"/>
</dbReference>
<evidence type="ECO:0000256" key="24">
    <source>
        <dbReference type="ARBA" id="ARBA00049925"/>
    </source>
</evidence>
<evidence type="ECO:0000313" key="30">
    <source>
        <dbReference type="Proteomes" id="UP000827986"/>
    </source>
</evidence>
<name>A0A9D3X7L7_9SAUR</name>
<comment type="subunit">
    <text evidence="6">Homodimer.</text>
</comment>
<dbReference type="InterPro" id="IPR033942">
    <property type="entry name" value="IMPase"/>
</dbReference>
<evidence type="ECO:0000256" key="5">
    <source>
        <dbReference type="ARBA" id="ARBA00009759"/>
    </source>
</evidence>
<dbReference type="Gene3D" id="2.40.128.20">
    <property type="match status" value="1"/>
</dbReference>
<evidence type="ECO:0000256" key="15">
    <source>
        <dbReference type="ARBA" id="ARBA00049879"/>
    </source>
</evidence>
<feature type="binding site" evidence="26">
    <location>
        <position position="93"/>
    </location>
    <ligand>
        <name>Mg(2+)</name>
        <dbReference type="ChEBI" id="CHEBI:18420"/>
        <label>2</label>
    </ligand>
</feature>